<sequence length="192" mass="21357">MPPRAAKRAAVASSGPVKKPVARATRAKTAVQQPEKRVEEASVPEAKEEEEEVVVKVEELIETGAEGKPAGPEPQPVTEANGSVGKEDVKEVYVEEDKGERLELEDNELEYDPEEEPGPEYDEKEMENEDEEAEDDQGEEEIEDEGEDVAEDDQPDMIEEIVSDGDDVVGDDDDEDVEEEQEDVVEEEEEEE</sequence>
<accession>A0A1D1Z7Z0</accession>
<feature type="non-terminal residue" evidence="2">
    <location>
        <position position="192"/>
    </location>
</feature>
<dbReference type="AlphaFoldDB" id="A0A1D1Z7Z0"/>
<dbReference type="EMBL" id="GDJX01004941">
    <property type="protein sequence ID" value="JAT62995.1"/>
    <property type="molecule type" value="Transcribed_RNA"/>
</dbReference>
<name>A0A1D1Z7Z0_9ARAE</name>
<protein>
    <submittedName>
        <fullName evidence="2">Uncharacterized protein</fullName>
    </submittedName>
</protein>
<feature type="region of interest" description="Disordered" evidence="1">
    <location>
        <begin position="1"/>
        <end position="192"/>
    </location>
</feature>
<gene>
    <name evidence="2" type="ORF">g.96962</name>
</gene>
<organism evidence="2">
    <name type="scientific">Anthurium amnicola</name>
    <dbReference type="NCBI Taxonomy" id="1678845"/>
    <lineage>
        <taxon>Eukaryota</taxon>
        <taxon>Viridiplantae</taxon>
        <taxon>Streptophyta</taxon>
        <taxon>Embryophyta</taxon>
        <taxon>Tracheophyta</taxon>
        <taxon>Spermatophyta</taxon>
        <taxon>Magnoliopsida</taxon>
        <taxon>Liliopsida</taxon>
        <taxon>Araceae</taxon>
        <taxon>Pothoideae</taxon>
        <taxon>Potheae</taxon>
        <taxon>Anthurium</taxon>
    </lineage>
</organism>
<feature type="compositionally biased region" description="Basic and acidic residues" evidence="1">
    <location>
        <begin position="85"/>
        <end position="104"/>
    </location>
</feature>
<reference evidence="2" key="1">
    <citation type="submission" date="2015-07" db="EMBL/GenBank/DDBJ databases">
        <title>Transcriptome Assembly of Anthurium amnicola.</title>
        <authorList>
            <person name="Suzuki J."/>
        </authorList>
    </citation>
    <scope>NUCLEOTIDE SEQUENCE</scope>
</reference>
<evidence type="ECO:0000313" key="2">
    <source>
        <dbReference type="EMBL" id="JAT62995.1"/>
    </source>
</evidence>
<evidence type="ECO:0000256" key="1">
    <source>
        <dbReference type="SAM" id="MobiDB-lite"/>
    </source>
</evidence>
<proteinExistence type="predicted"/>
<feature type="compositionally biased region" description="Acidic residues" evidence="1">
    <location>
        <begin position="105"/>
        <end position="192"/>
    </location>
</feature>